<dbReference type="FunFam" id="3.30.420.10:FF:000033">
    <property type="entry name" value="Exodeoxyribonuclease I"/>
    <property type="match status" value="1"/>
</dbReference>
<dbReference type="GO" id="GO:0006281">
    <property type="term" value="P:DNA repair"/>
    <property type="evidence" value="ECO:0007669"/>
    <property type="project" value="UniProtKB-KW"/>
</dbReference>
<evidence type="ECO:0000256" key="12">
    <source>
        <dbReference type="ARBA" id="ARBA00046792"/>
    </source>
</evidence>
<feature type="binding site" evidence="15">
    <location>
        <position position="12"/>
    </location>
    <ligand>
        <name>Mg(2+)</name>
        <dbReference type="ChEBI" id="CHEBI:18420"/>
        <label>2</label>
    </ligand>
</feature>
<gene>
    <name evidence="18" type="ORF">DZC52_01525</name>
</gene>
<evidence type="ECO:0000313" key="18">
    <source>
        <dbReference type="EMBL" id="RFF32424.1"/>
    </source>
</evidence>
<dbReference type="InterPro" id="IPR036397">
    <property type="entry name" value="RNaseH_sf"/>
</dbReference>
<feature type="binding site" evidence="15">
    <location>
        <position position="181"/>
    </location>
    <ligand>
        <name>Mg(2+)</name>
        <dbReference type="ChEBI" id="CHEBI:18420"/>
        <label>2</label>
    </ligand>
</feature>
<name>A0A3E1KCG4_9GAMM</name>
<evidence type="ECO:0000256" key="3">
    <source>
        <dbReference type="ARBA" id="ARBA00019900"/>
    </source>
</evidence>
<sequence>MNDETFLWYDFETFGADPRRDRPAQFAARRTDSELTPIGEPEMIYCRPADDVLPQPMACLITGITPQLAREKGLPENRFAARIFRLMSEPGTCSVGFNNFRFDDEVARHLFWRNFIDPYEREWANGNSRFDLIDLMRLARAVRPEGIQWPDYEDGRPSFRLEDLAAANGMDTSQAHDALADVDATIAMARLVKTQQPRLWTWALGLRNRESVNRLLEQEEPLLHASSRFPALPGRGVAPILPLGRHPGIASQWLVWNLNVDPTPFLDLDTEALADRYWTPSADLPEGIERVPLKLVRNNRCPMLAPMNVLGKARAAELAIDVDALEPRARLLRQHPEFRERLAAMFAGGGGRPDDSDPELDLYGGFPPRADRPVIQRVHQLEGPELAGMDAPFQDERLNELLFRYRARLWPETLSDTESERWESHRRKRLVEDPDLGSIRLAEYGQTLKALMDERPDKADILRQLAEWPNELGLAFEPEVWQQPRKP</sequence>
<keyword evidence="10" id="KW-0238">DNA-binding</keyword>
<organism evidence="18 19">
    <name type="scientific">Wenzhouxiangella sediminis</name>
    <dbReference type="NCBI Taxonomy" id="1792836"/>
    <lineage>
        <taxon>Bacteria</taxon>
        <taxon>Pseudomonadati</taxon>
        <taxon>Pseudomonadota</taxon>
        <taxon>Gammaproteobacteria</taxon>
        <taxon>Chromatiales</taxon>
        <taxon>Wenzhouxiangellaceae</taxon>
        <taxon>Wenzhouxiangella</taxon>
    </lineage>
</organism>
<dbReference type="Pfam" id="PF00929">
    <property type="entry name" value="RNase_T"/>
    <property type="match status" value="1"/>
</dbReference>
<evidence type="ECO:0000256" key="13">
    <source>
        <dbReference type="PIRNR" id="PIRNR000977"/>
    </source>
</evidence>
<keyword evidence="8 13" id="KW-0269">Exonuclease</keyword>
<dbReference type="InterPro" id="IPR034747">
    <property type="entry name" value="EXOI_SH3"/>
</dbReference>
<dbReference type="Gene3D" id="1.10.287.1240">
    <property type="match status" value="1"/>
</dbReference>
<dbReference type="EC" id="3.1.11.1" evidence="2 13"/>
<dbReference type="GO" id="GO:0046872">
    <property type="term" value="F:metal ion binding"/>
    <property type="evidence" value="ECO:0007669"/>
    <property type="project" value="UniProtKB-KW"/>
</dbReference>
<dbReference type="Gene3D" id="1.20.1280.70">
    <property type="entry name" value="Exonuclease ExoI, domain 3"/>
    <property type="match status" value="1"/>
</dbReference>
<keyword evidence="4 13" id="KW-0540">Nuclease</keyword>
<dbReference type="Pfam" id="PF26016">
    <property type="entry name" value="ExoI_C"/>
    <property type="match status" value="1"/>
</dbReference>
<dbReference type="PROSITE" id="PS51785">
    <property type="entry name" value="EXOI_C"/>
    <property type="match status" value="1"/>
</dbReference>
<dbReference type="SUPFAM" id="SSF53098">
    <property type="entry name" value="Ribonuclease H-like"/>
    <property type="match status" value="1"/>
</dbReference>
<dbReference type="InterPro" id="IPR012337">
    <property type="entry name" value="RNaseH-like_sf"/>
</dbReference>
<dbReference type="SMART" id="SM00479">
    <property type="entry name" value="EXOIII"/>
    <property type="match status" value="1"/>
</dbReference>
<keyword evidence="6 13" id="KW-0227">DNA damage</keyword>
<keyword evidence="7 13" id="KW-0378">Hydrolase</keyword>
<evidence type="ECO:0000256" key="10">
    <source>
        <dbReference type="ARBA" id="ARBA00023125"/>
    </source>
</evidence>
<protein>
    <recommendedName>
        <fullName evidence="3 13">Exodeoxyribonuclease I</fullName>
        <ecNumber evidence="2 13">3.1.11.1</ecNumber>
    </recommendedName>
</protein>
<evidence type="ECO:0000259" key="17">
    <source>
        <dbReference type="PROSITE" id="PS51785"/>
    </source>
</evidence>
<evidence type="ECO:0000256" key="9">
    <source>
        <dbReference type="ARBA" id="ARBA00022842"/>
    </source>
</evidence>
<comment type="caution">
    <text evidence="18">The sequence shown here is derived from an EMBL/GenBank/DDBJ whole genome shotgun (WGS) entry which is preliminary data.</text>
</comment>
<feature type="binding site" evidence="15">
    <location>
        <position position="10"/>
    </location>
    <ligand>
        <name>Mg(2+)</name>
        <dbReference type="ChEBI" id="CHEBI:18420"/>
        <label>1</label>
    </ligand>
</feature>
<keyword evidence="19" id="KW-1185">Reference proteome</keyword>
<dbReference type="CDD" id="cd06138">
    <property type="entry name" value="ExoI_N"/>
    <property type="match status" value="1"/>
</dbReference>
<dbReference type="Gene3D" id="3.30.420.10">
    <property type="entry name" value="Ribonuclease H-like superfamily/Ribonuclease H"/>
    <property type="match status" value="1"/>
</dbReference>
<keyword evidence="11 13" id="KW-0234">DNA repair</keyword>
<dbReference type="InterPro" id="IPR038649">
    <property type="entry name" value="EXOI_SH3_sf"/>
</dbReference>
<feature type="domain" description="ExoI SH3-like" evidence="16">
    <location>
        <begin position="197"/>
        <end position="350"/>
    </location>
</feature>
<evidence type="ECO:0000259" key="16">
    <source>
        <dbReference type="PROSITE" id="PS51784"/>
    </source>
</evidence>
<evidence type="ECO:0000256" key="2">
    <source>
        <dbReference type="ARBA" id="ARBA00012108"/>
    </source>
</evidence>
<feature type="binding site" evidence="14">
    <location>
        <position position="12"/>
    </location>
    <ligand>
        <name>substrate</name>
    </ligand>
</feature>
<accession>A0A3E1KCG4</accession>
<reference evidence="18 19" key="1">
    <citation type="submission" date="2018-08" db="EMBL/GenBank/DDBJ databases">
        <title>Wenzhouxiangella salilacus sp. nov., a novel bacterium isolated from a saline lake in Xinjiang Province, China.</title>
        <authorList>
            <person name="Han S."/>
        </authorList>
    </citation>
    <scope>NUCLEOTIDE SEQUENCE [LARGE SCALE GENOMIC DNA]</scope>
    <source>
        <strain evidence="18 19">XDB06</strain>
    </source>
</reference>
<dbReference type="Gene3D" id="3.30.1520.20">
    <property type="entry name" value="Exonuclease ExoI, domain 2"/>
    <property type="match status" value="1"/>
</dbReference>
<keyword evidence="9 15" id="KW-0460">Magnesium</keyword>
<feature type="domain" description="ExoI C-terminal" evidence="17">
    <location>
        <begin position="354"/>
        <end position="477"/>
    </location>
</feature>
<evidence type="ECO:0000256" key="5">
    <source>
        <dbReference type="ARBA" id="ARBA00022723"/>
    </source>
</evidence>
<dbReference type="GO" id="GO:0008310">
    <property type="term" value="F:single-stranded DNA 3'-5' DNA exonuclease activity"/>
    <property type="evidence" value="ECO:0007669"/>
    <property type="project" value="UniProtKB-EC"/>
</dbReference>
<dbReference type="AlphaFoldDB" id="A0A3E1KCG4"/>
<dbReference type="OrthoDB" id="9763470at2"/>
<feature type="binding site" evidence="14">
    <location>
        <position position="160"/>
    </location>
    <ligand>
        <name>substrate</name>
    </ligand>
</feature>
<evidence type="ECO:0000256" key="15">
    <source>
        <dbReference type="PIRSR" id="PIRSR000977-2"/>
    </source>
</evidence>
<evidence type="ECO:0000256" key="8">
    <source>
        <dbReference type="ARBA" id="ARBA00022839"/>
    </source>
</evidence>
<dbReference type="Pfam" id="PF08411">
    <property type="entry name" value="ExoI_SH3"/>
    <property type="match status" value="1"/>
</dbReference>
<keyword evidence="5 15" id="KW-0479">Metal-binding</keyword>
<evidence type="ECO:0000256" key="7">
    <source>
        <dbReference type="ARBA" id="ARBA00022801"/>
    </source>
</evidence>
<comment type="cofactor">
    <cofactor evidence="15">
        <name>Mg(2+)</name>
        <dbReference type="ChEBI" id="CHEBI:18420"/>
    </cofactor>
    <text evidence="15">Binds 2 Mg(2+) ions per monomer.</text>
</comment>
<dbReference type="InterPro" id="IPR058561">
    <property type="entry name" value="Exonuc_1_C"/>
</dbReference>
<dbReference type="PROSITE" id="PS51784">
    <property type="entry name" value="EXOI_SH3"/>
    <property type="match status" value="1"/>
</dbReference>
<dbReference type="InterPro" id="IPR023607">
    <property type="entry name" value="Exodeoxyribonuclease_I"/>
</dbReference>
<evidence type="ECO:0000256" key="1">
    <source>
        <dbReference type="ARBA" id="ARBA00000563"/>
    </source>
</evidence>
<dbReference type="RefSeq" id="WP_116649367.1">
    <property type="nucleotide sequence ID" value="NZ_QUZK01000009.1"/>
</dbReference>
<dbReference type="GO" id="GO:0003677">
    <property type="term" value="F:DNA binding"/>
    <property type="evidence" value="ECO:0007669"/>
    <property type="project" value="UniProtKB-KW"/>
</dbReference>
<dbReference type="EMBL" id="QUZK01000009">
    <property type="protein sequence ID" value="RFF32424.1"/>
    <property type="molecule type" value="Genomic_DNA"/>
</dbReference>
<comment type="subunit">
    <text evidence="12">Monomer. Interacts with ssb (via C-terminus); this interaction stimulates the exonuclease activity by recruiting the enzyme to its substrate.</text>
</comment>
<evidence type="ECO:0000256" key="14">
    <source>
        <dbReference type="PIRSR" id="PIRSR000977-1"/>
    </source>
</evidence>
<dbReference type="InterPro" id="IPR013620">
    <property type="entry name" value="Exonuc_1_SH3"/>
</dbReference>
<comment type="catalytic activity">
    <reaction evidence="1 13">
        <text>Exonucleolytic cleavage in the 3'- to 5'-direction to yield nucleoside 5'-phosphates.</text>
        <dbReference type="EC" id="3.1.11.1"/>
    </reaction>
</comment>
<dbReference type="InterPro" id="IPR013520">
    <property type="entry name" value="Ribonucl_H"/>
</dbReference>
<proteinExistence type="predicted"/>
<evidence type="ECO:0000313" key="19">
    <source>
        <dbReference type="Proteomes" id="UP000260351"/>
    </source>
</evidence>
<evidence type="ECO:0000256" key="11">
    <source>
        <dbReference type="ARBA" id="ARBA00023204"/>
    </source>
</evidence>
<evidence type="ECO:0000256" key="4">
    <source>
        <dbReference type="ARBA" id="ARBA00022722"/>
    </source>
</evidence>
<dbReference type="NCBIfam" id="NF008746">
    <property type="entry name" value="PRK11779.1"/>
    <property type="match status" value="1"/>
</dbReference>
<dbReference type="PIRSF" id="PIRSF000977">
    <property type="entry name" value="Exodeoxyribonuclease_I"/>
    <property type="match status" value="1"/>
</dbReference>
<evidence type="ECO:0000256" key="6">
    <source>
        <dbReference type="ARBA" id="ARBA00022763"/>
    </source>
</evidence>
<dbReference type="Proteomes" id="UP000260351">
    <property type="component" value="Unassembled WGS sequence"/>
</dbReference>